<dbReference type="Proteomes" id="UP000809243">
    <property type="component" value="Unassembled WGS sequence"/>
</dbReference>
<reference evidence="2" key="1">
    <citation type="submission" date="2021-01" db="EMBL/GenBank/DDBJ databases">
        <title>Active Sulfur Cycling in an Early Earth Analoge.</title>
        <authorList>
            <person name="Hahn C.R."/>
            <person name="Youssef N.H."/>
            <person name="Elshahed M."/>
        </authorList>
    </citation>
    <scope>NUCLEOTIDE SEQUENCE</scope>
    <source>
        <strain evidence="2">Zod_Metabat.1151</strain>
    </source>
</reference>
<gene>
    <name evidence="2" type="ORF">JW744_03500</name>
</gene>
<evidence type="ECO:0000256" key="1">
    <source>
        <dbReference type="SAM" id="Phobius"/>
    </source>
</evidence>
<protein>
    <submittedName>
        <fullName evidence="2">Uncharacterized protein</fullName>
    </submittedName>
</protein>
<feature type="transmembrane region" description="Helical" evidence="1">
    <location>
        <begin position="45"/>
        <end position="65"/>
    </location>
</feature>
<organism evidence="2 3">
    <name type="scientific">Candidatus Iainarchaeum sp</name>
    <dbReference type="NCBI Taxonomy" id="3101447"/>
    <lineage>
        <taxon>Archaea</taxon>
        <taxon>Candidatus Iainarchaeota</taxon>
        <taxon>Candidatus Iainarchaeia</taxon>
        <taxon>Candidatus Iainarchaeales</taxon>
        <taxon>Candidatus Iainarchaeaceae</taxon>
        <taxon>Candidatus Iainarchaeum</taxon>
    </lineage>
</organism>
<dbReference type="AlphaFoldDB" id="A0A938YNP2"/>
<keyword evidence="1" id="KW-1133">Transmembrane helix</keyword>
<dbReference type="EMBL" id="JAFGDB010000058">
    <property type="protein sequence ID" value="MBN2067508.1"/>
    <property type="molecule type" value="Genomic_DNA"/>
</dbReference>
<feature type="non-terminal residue" evidence="2">
    <location>
        <position position="1"/>
    </location>
</feature>
<sequence length="82" mass="9149">YLLIVFFATKNVSSDSYALDEPVGTQASFFLSRPVFKKGAKARSLYLAQLIAFLLIFIIILVYAFSICSFDVGLSCWNKILA</sequence>
<evidence type="ECO:0000313" key="3">
    <source>
        <dbReference type="Proteomes" id="UP000809243"/>
    </source>
</evidence>
<proteinExistence type="predicted"/>
<keyword evidence="1" id="KW-0472">Membrane</keyword>
<evidence type="ECO:0000313" key="2">
    <source>
        <dbReference type="EMBL" id="MBN2067508.1"/>
    </source>
</evidence>
<accession>A0A938YNP2</accession>
<keyword evidence="1" id="KW-0812">Transmembrane</keyword>
<name>A0A938YNP2_9ARCH</name>
<comment type="caution">
    <text evidence="2">The sequence shown here is derived from an EMBL/GenBank/DDBJ whole genome shotgun (WGS) entry which is preliminary data.</text>
</comment>